<keyword evidence="4 5" id="KW-0443">Lipid metabolism</keyword>
<feature type="compositionally biased region" description="Polar residues" evidence="6">
    <location>
        <begin position="699"/>
        <end position="712"/>
    </location>
</feature>
<dbReference type="InterPro" id="IPR001711">
    <property type="entry name" value="PLipase_C_Pinositol-sp_Y"/>
</dbReference>
<dbReference type="SMART" id="SM00149">
    <property type="entry name" value="PLCYc"/>
    <property type="match status" value="1"/>
</dbReference>
<evidence type="ECO:0000256" key="5">
    <source>
        <dbReference type="RuleBase" id="RU361133"/>
    </source>
</evidence>
<evidence type="ECO:0000259" key="7">
    <source>
        <dbReference type="PROSITE" id="PS50008"/>
    </source>
</evidence>
<feature type="region of interest" description="Disordered" evidence="6">
    <location>
        <begin position="534"/>
        <end position="573"/>
    </location>
</feature>
<feature type="compositionally biased region" description="Low complexity" evidence="6">
    <location>
        <begin position="173"/>
        <end position="188"/>
    </location>
</feature>
<evidence type="ECO:0000256" key="6">
    <source>
        <dbReference type="SAM" id="MobiDB-lite"/>
    </source>
</evidence>
<dbReference type="Gene3D" id="3.20.20.190">
    <property type="entry name" value="Phosphatidylinositol (PI) phosphodiesterase"/>
    <property type="match status" value="1"/>
</dbReference>
<dbReference type="PANTHER" id="PTHR10336:SF36">
    <property type="entry name" value="1-PHOSPHATIDYLINOSITOL 4,5-BISPHOSPHATE PHOSPHODIESTERASE BETA-4"/>
    <property type="match status" value="1"/>
</dbReference>
<dbReference type="Pfam" id="PF00387">
    <property type="entry name" value="PI-PLC-Y"/>
    <property type="match status" value="1"/>
</dbReference>
<evidence type="ECO:0000313" key="9">
    <source>
        <dbReference type="Proteomes" id="UP001292079"/>
    </source>
</evidence>
<feature type="region of interest" description="Disordered" evidence="6">
    <location>
        <begin position="603"/>
        <end position="624"/>
    </location>
</feature>
<dbReference type="CDD" id="cd08591">
    <property type="entry name" value="PI-PLCc_beta"/>
    <property type="match status" value="1"/>
</dbReference>
<dbReference type="PRINTS" id="PR00390">
    <property type="entry name" value="PHPHLIPASEC"/>
</dbReference>
<dbReference type="InterPro" id="IPR001192">
    <property type="entry name" value="PI-PLC_fam"/>
</dbReference>
<feature type="non-terminal residue" evidence="8">
    <location>
        <position position="796"/>
    </location>
</feature>
<sequence>CIELDCWDGRGEDQEPIITHGKAMCSDILFKDVIYAIRDTAFVASDCPVIMSFENHCSKQQQYKLAKYCEEILGDMLLTKPLDNYPLEPGVPLPPPEKLKRKILIKNKRLKPEAEKQQLELFLKGQTDAIQEENEVTEDPDLTIDRDDGDGVPGNKPNNGDLSSTTIGGGGNDTTISLSTTPTPQTLSTCTSSAELKRLQLKKEEGNLTAEEEQIMMAHYHYTGATSSIHPLLSSFINYAQPVKFQGFDVAEDENIHHHMSSFSETMALGLLKNQAIEFVNYNKRQMSRIYPRGNRVDSSNYMPQIFWNAGCQMVALNFQTPDLAMQLNQGKFEYNGNCGYLLKPEFMRRPERQFDPFSESPMDGVIAATCEVKIISGQFLSDRKVGTYVETVVTVLDVCGNQHEINAASSLDYKTVQVVLPDLAVLRFAVYEDTGKLIGQRVLPLDGLQAGYRHISLRTEGNFPLSLPTLFCQVSLTTYVPEGLNDLVDALSDPRAFLSKEEQRIKQLASMGIDSSEIADVPSTGNAKRVGGVVGGSGTSGQLSGSALSSVSGSGDVTNVSSNSTKKDDKKAKELEILQKRQEKDAVTMLRNHTIITDKLNTSHAKERSSTKRSINKENGQNAALEDTHRNQMCELVRQHTDQWSNLKSTQMKEVYDLVLSFFDTRKDLLVKIMKEVQEEQKRELRIIQDREVKEMKAQQTKASIESSRSVMNDRKLRNKAERDRRIRELNDYNTKRFIDQRKLQAQRHDKQTQELNKRHALDEQEIVNGIKKEREEFIRKYEEDLLALKRATVI</sequence>
<dbReference type="InterPro" id="IPR035892">
    <property type="entry name" value="C2_domain_sf"/>
</dbReference>
<dbReference type="SUPFAM" id="SSF49562">
    <property type="entry name" value="C2 domain (Calcium/lipid-binding domain, CaLB)"/>
    <property type="match status" value="1"/>
</dbReference>
<feature type="domain" description="PI-PLC Y-box" evidence="7">
    <location>
        <begin position="233"/>
        <end position="349"/>
    </location>
</feature>
<keyword evidence="3 5" id="KW-0442">Lipid degradation</keyword>
<dbReference type="EC" id="3.1.4.11" evidence="1 5"/>
<evidence type="ECO:0000256" key="3">
    <source>
        <dbReference type="ARBA" id="ARBA00022963"/>
    </source>
</evidence>
<feature type="compositionally biased region" description="Low complexity" evidence="6">
    <location>
        <begin position="541"/>
        <end position="556"/>
    </location>
</feature>
<dbReference type="InterPro" id="IPR017946">
    <property type="entry name" value="PLC-like_Pdiesterase_TIM-brl"/>
</dbReference>
<feature type="compositionally biased region" description="Basic and acidic residues" evidence="6">
    <location>
        <begin position="713"/>
        <end position="727"/>
    </location>
</feature>
<dbReference type="Proteomes" id="UP001292079">
    <property type="component" value="Unassembled WGS sequence"/>
</dbReference>
<dbReference type="SUPFAM" id="SSF51695">
    <property type="entry name" value="PLC-like phosphodiesterases"/>
    <property type="match status" value="1"/>
</dbReference>
<dbReference type="GO" id="GO:0046488">
    <property type="term" value="P:phosphatidylinositol metabolic process"/>
    <property type="evidence" value="ECO:0007669"/>
    <property type="project" value="TreeGrafter"/>
</dbReference>
<dbReference type="PANTHER" id="PTHR10336">
    <property type="entry name" value="PHOSPHOINOSITIDE-SPECIFIC PHOSPHOLIPASE C FAMILY PROTEIN"/>
    <property type="match status" value="1"/>
</dbReference>
<dbReference type="EMBL" id="JALJAT010000005">
    <property type="protein sequence ID" value="KAK4469171.1"/>
    <property type="molecule type" value="Genomic_DNA"/>
</dbReference>
<dbReference type="CDD" id="cd00275">
    <property type="entry name" value="C2_PLC_like"/>
    <property type="match status" value="1"/>
</dbReference>
<organism evidence="8 9">
    <name type="scientific">Schistosoma mekongi</name>
    <name type="common">Parasitic worm</name>
    <dbReference type="NCBI Taxonomy" id="38744"/>
    <lineage>
        <taxon>Eukaryota</taxon>
        <taxon>Metazoa</taxon>
        <taxon>Spiralia</taxon>
        <taxon>Lophotrochozoa</taxon>
        <taxon>Platyhelminthes</taxon>
        <taxon>Trematoda</taxon>
        <taxon>Digenea</taxon>
        <taxon>Strigeidida</taxon>
        <taxon>Schistosomatoidea</taxon>
        <taxon>Schistosomatidae</taxon>
        <taxon>Schistosoma</taxon>
    </lineage>
</organism>
<keyword evidence="9" id="KW-1185">Reference proteome</keyword>
<comment type="caution">
    <text evidence="8">The sequence shown here is derived from an EMBL/GenBank/DDBJ whole genome shotgun (WGS) entry which is preliminary data.</text>
</comment>
<name>A0AAE1Z7X1_SCHME</name>
<dbReference type="InterPro" id="IPR000909">
    <property type="entry name" value="PLipase_C_PInositol-sp_X_dom"/>
</dbReference>
<dbReference type="Pfam" id="PF00388">
    <property type="entry name" value="PI-PLC-X"/>
    <property type="match status" value="1"/>
</dbReference>
<comment type="catalytic activity">
    <reaction evidence="5">
        <text>a 1,2-diacyl-sn-glycero-3-phospho-(1D-myo-inositol-4,5-bisphosphate) + H2O = 1D-myo-inositol 1,4,5-trisphosphate + a 1,2-diacyl-sn-glycerol + H(+)</text>
        <dbReference type="Rhea" id="RHEA:33179"/>
        <dbReference type="ChEBI" id="CHEBI:15377"/>
        <dbReference type="ChEBI" id="CHEBI:15378"/>
        <dbReference type="ChEBI" id="CHEBI:17815"/>
        <dbReference type="ChEBI" id="CHEBI:58456"/>
        <dbReference type="ChEBI" id="CHEBI:203600"/>
        <dbReference type="EC" id="3.1.4.11"/>
    </reaction>
</comment>
<dbReference type="GO" id="GO:0004435">
    <property type="term" value="F:phosphatidylinositol-4,5-bisphosphate phospholipase C activity"/>
    <property type="evidence" value="ECO:0007669"/>
    <property type="project" value="UniProtKB-EC"/>
</dbReference>
<feature type="region of interest" description="Disordered" evidence="6">
    <location>
        <begin position="699"/>
        <end position="727"/>
    </location>
</feature>
<dbReference type="InterPro" id="IPR042531">
    <property type="entry name" value="PLC-beta_C_sf"/>
</dbReference>
<evidence type="ECO:0000256" key="1">
    <source>
        <dbReference type="ARBA" id="ARBA00012368"/>
    </source>
</evidence>
<evidence type="ECO:0000256" key="2">
    <source>
        <dbReference type="ARBA" id="ARBA00022801"/>
    </source>
</evidence>
<dbReference type="Gene3D" id="1.20.1230.10">
    <property type="entry name" value="Phospholipase C beta, distal C-terminal domain"/>
    <property type="match status" value="1"/>
</dbReference>
<keyword evidence="2 5" id="KW-0378">Hydrolase</keyword>
<dbReference type="GO" id="GO:0016042">
    <property type="term" value="P:lipid catabolic process"/>
    <property type="evidence" value="ECO:0007669"/>
    <property type="project" value="UniProtKB-KW"/>
</dbReference>
<feature type="compositionally biased region" description="Acidic residues" evidence="6">
    <location>
        <begin position="132"/>
        <end position="150"/>
    </location>
</feature>
<protein>
    <recommendedName>
        <fullName evidence="1 5">Phosphoinositide phospholipase C</fullName>
        <ecNumber evidence="1 5">3.1.4.11</ecNumber>
    </recommendedName>
</protein>
<dbReference type="PROSITE" id="PS50007">
    <property type="entry name" value="PIPLC_X_DOMAIN"/>
    <property type="match status" value="1"/>
</dbReference>
<dbReference type="AlphaFoldDB" id="A0AAE1Z7X1"/>
<dbReference type="GO" id="GO:0051209">
    <property type="term" value="P:release of sequestered calcium ion into cytosol"/>
    <property type="evidence" value="ECO:0007669"/>
    <property type="project" value="TreeGrafter"/>
</dbReference>
<proteinExistence type="predicted"/>
<dbReference type="GO" id="GO:0048015">
    <property type="term" value="P:phosphatidylinositol-mediated signaling"/>
    <property type="evidence" value="ECO:0007669"/>
    <property type="project" value="TreeGrafter"/>
</dbReference>
<accession>A0AAE1Z7X1</accession>
<reference evidence="8" key="1">
    <citation type="submission" date="2022-04" db="EMBL/GenBank/DDBJ databases">
        <authorList>
            <person name="Xu L."/>
            <person name="Lv Z."/>
        </authorList>
    </citation>
    <scope>NUCLEOTIDE SEQUENCE</scope>
    <source>
        <strain evidence="8">LV_2022a</strain>
    </source>
</reference>
<dbReference type="SMART" id="SM00148">
    <property type="entry name" value="PLCXc"/>
    <property type="match status" value="1"/>
</dbReference>
<dbReference type="SUPFAM" id="SSF69989">
    <property type="entry name" value="C-terminal domain of PLC-beta"/>
    <property type="match status" value="1"/>
</dbReference>
<dbReference type="Gene3D" id="2.60.40.150">
    <property type="entry name" value="C2 domain"/>
    <property type="match status" value="1"/>
</dbReference>
<feature type="region of interest" description="Disordered" evidence="6">
    <location>
        <begin position="132"/>
        <end position="188"/>
    </location>
</feature>
<dbReference type="PROSITE" id="PS50008">
    <property type="entry name" value="PIPLC_Y_DOMAIN"/>
    <property type="match status" value="1"/>
</dbReference>
<reference evidence="8" key="2">
    <citation type="journal article" date="2023" name="Infect Dis Poverty">
        <title>Chromosome-scale genome of the human blood fluke Schistosoma mekongi and its implications for public health.</title>
        <authorList>
            <person name="Zhou M."/>
            <person name="Xu L."/>
            <person name="Xu D."/>
            <person name="Chen W."/>
            <person name="Khan J."/>
            <person name="Hu Y."/>
            <person name="Huang H."/>
            <person name="Wei H."/>
            <person name="Zhang Y."/>
            <person name="Chusongsang P."/>
            <person name="Tanasarnprasert K."/>
            <person name="Hu X."/>
            <person name="Limpanont Y."/>
            <person name="Lv Z."/>
        </authorList>
    </citation>
    <scope>NUCLEOTIDE SEQUENCE</scope>
    <source>
        <strain evidence="8">LV_2022a</strain>
    </source>
</reference>
<gene>
    <name evidence="8" type="ORF">MN116_006750</name>
</gene>
<evidence type="ECO:0000256" key="4">
    <source>
        <dbReference type="ARBA" id="ARBA00023098"/>
    </source>
</evidence>
<evidence type="ECO:0000313" key="8">
    <source>
        <dbReference type="EMBL" id="KAK4469171.1"/>
    </source>
</evidence>